<comment type="caution">
    <text evidence="1">The sequence shown here is derived from an EMBL/GenBank/DDBJ whole genome shotgun (WGS) entry which is preliminary data.</text>
</comment>
<evidence type="ECO:0000313" key="1">
    <source>
        <dbReference type="EMBL" id="MDP2564340.1"/>
    </source>
</evidence>
<evidence type="ECO:0000313" key="2">
    <source>
        <dbReference type="Proteomes" id="UP001177212"/>
    </source>
</evidence>
<name>A0ABT9FC26_9GAMM</name>
<gene>
    <name evidence="1" type="ORF">Q8W34_06820</name>
</gene>
<keyword evidence="2" id="KW-1185">Reference proteome</keyword>
<protein>
    <submittedName>
        <fullName evidence="1">Uncharacterized protein</fullName>
    </submittedName>
</protein>
<proteinExistence type="predicted"/>
<dbReference type="EMBL" id="JAUYVT010000004">
    <property type="protein sequence ID" value="MDP2564340.1"/>
    <property type="molecule type" value="Genomic_DNA"/>
</dbReference>
<accession>A0ABT9FC26</accession>
<dbReference type="RefSeq" id="WP_305471621.1">
    <property type="nucleotide sequence ID" value="NZ_JAUYVT010000004.1"/>
</dbReference>
<reference evidence="1" key="1">
    <citation type="submission" date="2023-07" db="EMBL/GenBank/DDBJ databases">
        <title>Genome content predicts the carbon catabolic preferences of heterotrophic bacteria.</title>
        <authorList>
            <person name="Gralka M."/>
        </authorList>
    </citation>
    <scope>NUCLEOTIDE SEQUENCE</scope>
    <source>
        <strain evidence="1">4G09</strain>
    </source>
</reference>
<dbReference type="Proteomes" id="UP001177212">
    <property type="component" value="Unassembled WGS sequence"/>
</dbReference>
<organism evidence="1 2">
    <name type="scientific">Pseudoalteromonas marina</name>
    <dbReference type="NCBI Taxonomy" id="267375"/>
    <lineage>
        <taxon>Bacteria</taxon>
        <taxon>Pseudomonadati</taxon>
        <taxon>Pseudomonadota</taxon>
        <taxon>Gammaproteobacteria</taxon>
        <taxon>Alteromonadales</taxon>
        <taxon>Pseudoalteromonadaceae</taxon>
        <taxon>Pseudoalteromonas</taxon>
    </lineage>
</organism>
<sequence length="103" mass="11786">MKNRDQLIEKIEGLIADIKQETQLLSVDNFDERKSKIFDLINSVQRLSPDLIVEHEPPKELISNLLDSFIKLNALVQSHRATALQLSNDSFDEQQALNAMQQV</sequence>